<evidence type="ECO:0000313" key="8">
    <source>
        <dbReference type="EMBL" id="KAK7952554.1"/>
    </source>
</evidence>
<keyword evidence="5" id="KW-0175">Coiled coil</keyword>
<comment type="similarity">
    <text evidence="1">Belongs to the AAA ATPase family.</text>
</comment>
<dbReference type="InterPro" id="IPR003959">
    <property type="entry name" value="ATPase_AAA_core"/>
</dbReference>
<feature type="compositionally biased region" description="Polar residues" evidence="6">
    <location>
        <begin position="1333"/>
        <end position="1343"/>
    </location>
</feature>
<dbReference type="EMBL" id="JAQQWE010000005">
    <property type="protein sequence ID" value="KAK7952554.1"/>
    <property type="molecule type" value="Genomic_DNA"/>
</dbReference>
<feature type="compositionally biased region" description="Polar residues" evidence="6">
    <location>
        <begin position="1293"/>
        <end position="1317"/>
    </location>
</feature>
<keyword evidence="4" id="KW-0103">Bromodomain</keyword>
<dbReference type="Pfam" id="PF00004">
    <property type="entry name" value="AAA"/>
    <property type="match status" value="2"/>
</dbReference>
<feature type="compositionally biased region" description="Acidic residues" evidence="6">
    <location>
        <begin position="326"/>
        <end position="337"/>
    </location>
</feature>
<dbReference type="Gene3D" id="1.10.8.60">
    <property type="match status" value="1"/>
</dbReference>
<dbReference type="RefSeq" id="XP_066700616.1">
    <property type="nucleotide sequence ID" value="XM_066844504.1"/>
</dbReference>
<feature type="compositionally biased region" description="Polar residues" evidence="6">
    <location>
        <begin position="1392"/>
        <end position="1412"/>
    </location>
</feature>
<dbReference type="Gene3D" id="3.40.50.300">
    <property type="entry name" value="P-loop containing nucleotide triphosphate hydrolases"/>
    <property type="match status" value="2"/>
</dbReference>
<feature type="compositionally biased region" description="Polar residues" evidence="6">
    <location>
        <begin position="234"/>
        <end position="243"/>
    </location>
</feature>
<feature type="compositionally biased region" description="Basic residues" evidence="6">
    <location>
        <begin position="303"/>
        <end position="318"/>
    </location>
</feature>
<reference evidence="8 9" key="1">
    <citation type="submission" date="2023-01" db="EMBL/GenBank/DDBJ databases">
        <title>Analysis of 21 Apiospora genomes using comparative genomics revels a genus with tremendous synthesis potential of carbohydrate active enzymes and secondary metabolites.</title>
        <authorList>
            <person name="Sorensen T."/>
        </authorList>
    </citation>
    <scope>NUCLEOTIDE SEQUENCE [LARGE SCALE GENOMIC DNA]</scope>
    <source>
        <strain evidence="8 9">CBS 24483</strain>
    </source>
</reference>
<dbReference type="InterPro" id="IPR045199">
    <property type="entry name" value="ATAD2-like"/>
</dbReference>
<organism evidence="8 9">
    <name type="scientific">Apiospora aurea</name>
    <dbReference type="NCBI Taxonomy" id="335848"/>
    <lineage>
        <taxon>Eukaryota</taxon>
        <taxon>Fungi</taxon>
        <taxon>Dikarya</taxon>
        <taxon>Ascomycota</taxon>
        <taxon>Pezizomycotina</taxon>
        <taxon>Sordariomycetes</taxon>
        <taxon>Xylariomycetidae</taxon>
        <taxon>Amphisphaeriales</taxon>
        <taxon>Apiosporaceae</taxon>
        <taxon>Apiospora</taxon>
    </lineage>
</organism>
<dbReference type="SMART" id="SM00382">
    <property type="entry name" value="AAA"/>
    <property type="match status" value="1"/>
</dbReference>
<name>A0ABR1QEZ8_9PEZI</name>
<dbReference type="CDD" id="cd22541">
    <property type="entry name" value="SP5_N"/>
    <property type="match status" value="1"/>
</dbReference>
<dbReference type="PROSITE" id="PS00674">
    <property type="entry name" value="AAA"/>
    <property type="match status" value="1"/>
</dbReference>
<feature type="region of interest" description="Disordered" evidence="6">
    <location>
        <begin position="1293"/>
        <end position="1320"/>
    </location>
</feature>
<feature type="region of interest" description="Disordered" evidence="6">
    <location>
        <begin position="1"/>
        <end position="464"/>
    </location>
</feature>
<dbReference type="PANTHER" id="PTHR23069:SF0">
    <property type="entry name" value="TAT-BINDING HOMOLOG 7"/>
    <property type="match status" value="1"/>
</dbReference>
<feature type="compositionally biased region" description="Acidic residues" evidence="6">
    <location>
        <begin position="382"/>
        <end position="399"/>
    </location>
</feature>
<dbReference type="InterPro" id="IPR027417">
    <property type="entry name" value="P-loop_NTPase"/>
</dbReference>
<evidence type="ECO:0000256" key="3">
    <source>
        <dbReference type="ARBA" id="ARBA00022840"/>
    </source>
</evidence>
<feature type="compositionally biased region" description="Basic residues" evidence="6">
    <location>
        <begin position="35"/>
        <end position="57"/>
    </location>
</feature>
<dbReference type="GeneID" id="92077566"/>
<proteinExistence type="inferred from homology"/>
<gene>
    <name evidence="8" type="ORF">PG986_008282</name>
</gene>
<comment type="caution">
    <text evidence="8">The sequence shown here is derived from an EMBL/GenBank/DDBJ whole genome shotgun (WGS) entry which is preliminary data.</text>
</comment>
<dbReference type="Proteomes" id="UP001391051">
    <property type="component" value="Unassembled WGS sequence"/>
</dbReference>
<sequence>MVSKRKRDNNLFFDVNKSDSEDENFEPGQDPAPPRSRKKPRGGKPSRRAGRTRKNRYHGSDVEDDDEVSESDLDVSFGEDNNEDDEDDDELMNESTGRRKRKAAIGKPNYKESSEDDSVVADSDGKDELIGETPKKRTPRQSKIVILKVPPSDRKPTQIKLTGPPTRRTTRTRTADADAEGELIELSNSGKHALPARGSREPSEGPATRSGRATRGTKSVAQPTIPPIEEAAQESGSHQNGSNEAAEEEDAEHDEPEAPIKEDDEDAEGVNEDEAPQADEDQPMETVEPSAADEDEDDQPITRRTRGRRGNRLTRGSRKSAQEPSSDFEPDGNESADENLSNSDKEQNNDEKEDESSSSNARGRRGAKASGRGAKRSRQPEDSGEGEDEIDQEELADELMELRDGGRRRSPAITYEAARSRRKSRGRRVNYAIKPLDQAIIEPEEEEEPAAPTTGGRKRRAGAGGGWVHSLHTMAGPFGGVEASGPGALFGGPWGTGAAGGVDSDSSDDEMGTRAGLAGNVGMTPTSGAPAPLALAGGSKNTGLDGLGGAGAAAPNVGKVKDQKAYADADPLGVDMTVDFSKVGGLQGHIEQLKEMRCPVPRPPGTGKTLVARALANSVGFGGRKITFYMRKGADALSKWVGEAEKQLRLLFEEARRTQPSIIFFDEIDGLAPVRSSKQEQIHASIVSTLLALMDGMDGRGQVIVIGATNRPDNIDPALRRPGRFDREFYFPLPDVDGRRSIIDIHTQDWGLPDDFKHALARDAKGYGGADLRALCTEAALNAIQRTYPQIYYSNEKLLVDAKQVKVNMTDFRLSKKKIVPSSERSATSGAKPLPEAIKPLLQNQLDTIKCVLDDVLPRQKKVTALEEAMFEAYEDEDYGFGREALNDEFERSKVFRPRLLVSGSPGMGQPYLGAALLHDLEGVHVQNFDLGTILGDQRPAEQVIVSLFTEVRRHKPSVIYIPNVDTWYHAMEGPPITVFLAMLRSIQPTEPILVLGTADCDLKSLDSDLKRDLFGFSKSNCIEIARPSSTKRHEYFSLMLSHLRRFPKDFPDPMNRKKRILEKLPLAPPPPPKVLSKEEEKAEWLQYRRVLNLMKVHLQPIMDQINRKYRKFRAPVINPQLYSYLFEEMDPNYVQPDVELAVPRPFVAAKDKEGRDGIREVATGKFYYNMDIQTIEERLANGYYYKPQKFLEDVITLEKDAKTSGDRERILKASELVTNVEVDVNDVASKLISIEWDRLYEAERQRRAAKEERQRKKNAMKSAIDMVNSSITGSAGSNGGLHTTTAQFQVMSPLSNGHGENSSSQHVVSNGTSFPSRATGEDVQMEDVSDMADTTTSPTRPASQWPDIQQRPLNLSTRATTGGTTAQISQVSAVQSLPPGVSPSALVNDAATTKTTDPSNRSSNWSTQRTNGVHHEPPSSPIHMPDTQECTAIMPASQATSSDEQWPHSQAQGLARGIIHAPGASMDSRSQTSPEKPKSSHAPSSMANILNSPAPYNDSQSQRQSGVSAASAQIELNEDSALIFLEELTKRTSGCTIEQLEQLTREMMAEVWRTRGENNRMYVLSSVTRVFNDAINDIEQTQKVERPSQDTTVQAAYSKSRSNYIYAWLRKSVADGIRYFFLFPDKFCFAYSGSGLIPQPVPKLEHRIHGIKRHILHLRLDRLHGAGHVEGQLALRRSYSQDDIQKGVGPAAEVGQQRRRVLGHLRHRRGSVHGHIDDGRDRGVDGSLALPILDRVLERAGVVARLEAARPGLEGRLETEEGVVRLLGGLNYDQVATLEHVVMVCQERVGAALGRGALVDISLAADDLVGSVGVDKGVVEEAEQELFAQQAADRDVEAGLGDGAFLDELHDELRAGLAAELVASRLDDHGGALELCEVLEPPGSRGHVLSEDVGVGDEAPVRDDDAVEAELLAQQAGDDALVETEADGVILGADGPRVVILEVLTRVGLVLAVHEVRILAILHGTTTGEMLGDGGDRTGTKGLALQTEDVGREHLGCEVRVLAEGAADARPPRLRGQVDLGVQRCPDADGEVLGPGDLSEAPDQLGVPKSRQAQGLGPLRELASAKAGANVLGEGVARVRRQRQGNTQARRIQNVLLHPVDKLGRLAGVQDLADEVEMRQHLGAEHKVGAVPRAGDALV</sequence>
<feature type="compositionally biased region" description="Basic residues" evidence="6">
    <location>
        <begin position="362"/>
        <end position="377"/>
    </location>
</feature>
<evidence type="ECO:0000313" key="9">
    <source>
        <dbReference type="Proteomes" id="UP001391051"/>
    </source>
</evidence>
<feature type="region of interest" description="Disordered" evidence="6">
    <location>
        <begin position="1465"/>
        <end position="1512"/>
    </location>
</feature>
<dbReference type="InterPro" id="IPR003593">
    <property type="entry name" value="AAA+_ATPase"/>
</dbReference>
<dbReference type="Pfam" id="PF17862">
    <property type="entry name" value="AAA_lid_3"/>
    <property type="match status" value="1"/>
</dbReference>
<accession>A0ABR1QEZ8</accession>
<dbReference type="InterPro" id="IPR003960">
    <property type="entry name" value="ATPase_AAA_CS"/>
</dbReference>
<evidence type="ECO:0000256" key="5">
    <source>
        <dbReference type="SAM" id="Coils"/>
    </source>
</evidence>
<feature type="compositionally biased region" description="Acidic residues" evidence="6">
    <location>
        <begin position="262"/>
        <end position="283"/>
    </location>
</feature>
<evidence type="ECO:0000256" key="1">
    <source>
        <dbReference type="ARBA" id="ARBA00006914"/>
    </source>
</evidence>
<dbReference type="PANTHER" id="PTHR23069">
    <property type="entry name" value="AAA DOMAIN-CONTAINING"/>
    <property type="match status" value="1"/>
</dbReference>
<evidence type="ECO:0000256" key="2">
    <source>
        <dbReference type="ARBA" id="ARBA00022741"/>
    </source>
</evidence>
<feature type="compositionally biased region" description="Acidic residues" evidence="6">
    <location>
        <begin position="62"/>
        <end position="73"/>
    </location>
</feature>
<feature type="compositionally biased region" description="Polar residues" evidence="6">
    <location>
        <begin position="1482"/>
        <end position="1492"/>
    </location>
</feature>
<dbReference type="SUPFAM" id="SSF52540">
    <property type="entry name" value="P-loop containing nucleoside triphosphate hydrolases"/>
    <property type="match status" value="2"/>
</dbReference>
<feature type="domain" description="AAA+ ATPase" evidence="7">
    <location>
        <begin position="599"/>
        <end position="735"/>
    </location>
</feature>
<evidence type="ECO:0000256" key="4">
    <source>
        <dbReference type="ARBA" id="ARBA00023117"/>
    </source>
</evidence>
<feature type="region of interest" description="Disordered" evidence="6">
    <location>
        <begin position="1392"/>
        <end position="1427"/>
    </location>
</feature>
<keyword evidence="9" id="KW-1185">Reference proteome</keyword>
<dbReference type="InterPro" id="IPR041569">
    <property type="entry name" value="AAA_lid_3"/>
</dbReference>
<keyword evidence="3" id="KW-0067">ATP-binding</keyword>
<feature type="compositionally biased region" description="Acidic residues" evidence="6">
    <location>
        <begin position="245"/>
        <end position="255"/>
    </location>
</feature>
<evidence type="ECO:0000259" key="7">
    <source>
        <dbReference type="SMART" id="SM00382"/>
    </source>
</evidence>
<protein>
    <submittedName>
        <fullName evidence="8">Tat-binding 7</fullName>
    </submittedName>
</protein>
<evidence type="ECO:0000256" key="6">
    <source>
        <dbReference type="SAM" id="MobiDB-lite"/>
    </source>
</evidence>
<keyword evidence="2" id="KW-0547">Nucleotide-binding</keyword>
<feature type="compositionally biased region" description="Polar residues" evidence="6">
    <location>
        <begin position="1498"/>
        <end position="1512"/>
    </location>
</feature>
<feature type="compositionally biased region" description="Acidic residues" evidence="6">
    <location>
        <begin position="80"/>
        <end position="92"/>
    </location>
</feature>
<feature type="coiled-coil region" evidence="5">
    <location>
        <begin position="1240"/>
        <end position="1267"/>
    </location>
</feature>
<dbReference type="CDD" id="cd05491">
    <property type="entry name" value="Bromo_TBP7_like"/>
    <property type="match status" value="1"/>
</dbReference>
<feature type="compositionally biased region" description="Basic and acidic residues" evidence="6">
    <location>
        <begin position="123"/>
        <end position="135"/>
    </location>
</feature>
<feature type="region of interest" description="Disordered" evidence="6">
    <location>
        <begin position="1328"/>
        <end position="1347"/>
    </location>
</feature>